<dbReference type="AlphaFoldDB" id="A0A7X0LL37"/>
<evidence type="ECO:0000313" key="7">
    <source>
        <dbReference type="EMBL" id="MBB6430484.1"/>
    </source>
</evidence>
<comment type="subcellular location">
    <subcellularLocation>
        <location evidence="4">Secreted</location>
    </subcellularLocation>
    <subcellularLocation>
        <location evidence="4">Bacterial flagellum</location>
    </subcellularLocation>
</comment>
<keyword evidence="2 4" id="KW-0964">Secreted</keyword>
<dbReference type="RefSeq" id="WP_184677998.1">
    <property type="nucleotide sequence ID" value="NZ_JACHGY010000001.1"/>
</dbReference>
<name>A0A7X0LL37_9BACT</name>
<evidence type="ECO:0000259" key="6">
    <source>
        <dbReference type="Pfam" id="PF00700"/>
    </source>
</evidence>
<evidence type="ECO:0000256" key="2">
    <source>
        <dbReference type="ARBA" id="ARBA00022525"/>
    </source>
</evidence>
<dbReference type="GO" id="GO:0005576">
    <property type="term" value="C:extracellular region"/>
    <property type="evidence" value="ECO:0007669"/>
    <property type="project" value="UniProtKB-SubCell"/>
</dbReference>
<comment type="similarity">
    <text evidence="1 4">Belongs to the bacterial flagellin family.</text>
</comment>
<dbReference type="InterPro" id="IPR010810">
    <property type="entry name" value="Flagellin_hook_IN_motif"/>
</dbReference>
<dbReference type="EMBL" id="JACHGY010000001">
    <property type="protein sequence ID" value="MBB6430484.1"/>
    <property type="molecule type" value="Genomic_DNA"/>
</dbReference>
<organism evidence="7 8">
    <name type="scientific">Algisphaera agarilytica</name>
    <dbReference type="NCBI Taxonomy" id="1385975"/>
    <lineage>
        <taxon>Bacteria</taxon>
        <taxon>Pseudomonadati</taxon>
        <taxon>Planctomycetota</taxon>
        <taxon>Phycisphaerae</taxon>
        <taxon>Phycisphaerales</taxon>
        <taxon>Phycisphaeraceae</taxon>
        <taxon>Algisphaera</taxon>
    </lineage>
</organism>
<accession>A0A7X0LL37</accession>
<dbReference type="Gene3D" id="6.10.10.10">
    <property type="entry name" value="Flagellar export chaperone, C-terminal domain"/>
    <property type="match status" value="1"/>
</dbReference>
<keyword evidence="3 4" id="KW-0975">Bacterial flagellum</keyword>
<dbReference type="Proteomes" id="UP000541810">
    <property type="component" value="Unassembled WGS sequence"/>
</dbReference>
<dbReference type="Pfam" id="PF00700">
    <property type="entry name" value="Flagellin_C"/>
    <property type="match status" value="1"/>
</dbReference>
<evidence type="ECO:0000259" key="5">
    <source>
        <dbReference type="Pfam" id="PF00669"/>
    </source>
</evidence>
<dbReference type="SUPFAM" id="SSF64518">
    <property type="entry name" value="Phase 1 flagellin"/>
    <property type="match status" value="1"/>
</dbReference>
<keyword evidence="7" id="KW-0282">Flagellum</keyword>
<comment type="function">
    <text evidence="4">Flagellin is the subunit protein which polymerizes to form the filaments of bacterial flagella.</text>
</comment>
<dbReference type="Gene3D" id="1.20.1330.10">
    <property type="entry name" value="f41 fragment of flagellin, N-terminal domain"/>
    <property type="match status" value="2"/>
</dbReference>
<dbReference type="PANTHER" id="PTHR42792">
    <property type="entry name" value="FLAGELLIN"/>
    <property type="match status" value="1"/>
</dbReference>
<sequence length="498" mass="50598">MSRINTNVTSLLGQRVLGEQNRSLNTSLERLSTGLRINRGGDDPAGLIASEALRSQKSSITAAIGNAERAEQVVNVAEGGLQEVNNLLLEVQSLVGQSANDAGLSLEEKEANQLQIDSILQTIDRISETTSFQGTKLLNGTYDFNVESQAATVNDIQINAAKLAKGDTRDVKVLVTQSAQNAGFFLSTAGALDLSAADAAFTFDLAGAGGSRQFSFASGTSVADIASTINTFTDITGVSATASGTGVKINSTGLGSSEFVSVDIKDDAGQAGGVYVLSADSSLAASTAGATAYSAASNPLRDEGQDLGATINGVAATTNGGTAKLSTDFLDVEIDLTTAGAQALGSITAATITGGGANFNLGANVDIGNQVSIGIGSVATRNLGTETNGFLSSLASGQDNNVVDGSLTDAQKVVNDAISEVSTLRGRLGAFQKNTVGSTIRSLGVALENTSAAESAIRDTDFAAETAELTRSQILVQAATNALGIANSQPQNALSLLR</sequence>
<keyword evidence="7" id="KW-0966">Cell projection</keyword>
<protein>
    <recommendedName>
        <fullName evidence="4">Flagellin</fullName>
    </recommendedName>
</protein>
<keyword evidence="8" id="KW-1185">Reference proteome</keyword>
<dbReference type="PANTHER" id="PTHR42792:SF2">
    <property type="entry name" value="FLAGELLIN"/>
    <property type="match status" value="1"/>
</dbReference>
<feature type="domain" description="Flagellin C-terminal" evidence="6">
    <location>
        <begin position="413"/>
        <end position="497"/>
    </location>
</feature>
<dbReference type="GO" id="GO:0005198">
    <property type="term" value="F:structural molecule activity"/>
    <property type="evidence" value="ECO:0007669"/>
    <property type="project" value="UniProtKB-UniRule"/>
</dbReference>
<evidence type="ECO:0000256" key="1">
    <source>
        <dbReference type="ARBA" id="ARBA00005709"/>
    </source>
</evidence>
<dbReference type="Pfam" id="PF00669">
    <property type="entry name" value="Flagellin_N"/>
    <property type="match status" value="1"/>
</dbReference>
<dbReference type="PRINTS" id="PR00207">
    <property type="entry name" value="FLAGELLIN"/>
</dbReference>
<dbReference type="Pfam" id="PF07196">
    <property type="entry name" value="Flagellin_IN"/>
    <property type="match status" value="1"/>
</dbReference>
<evidence type="ECO:0000256" key="3">
    <source>
        <dbReference type="ARBA" id="ARBA00023143"/>
    </source>
</evidence>
<evidence type="ECO:0000313" key="8">
    <source>
        <dbReference type="Proteomes" id="UP000541810"/>
    </source>
</evidence>
<dbReference type="InterPro" id="IPR001492">
    <property type="entry name" value="Flagellin"/>
</dbReference>
<reference evidence="7 8" key="1">
    <citation type="submission" date="2020-08" db="EMBL/GenBank/DDBJ databases">
        <title>Genomic Encyclopedia of Type Strains, Phase IV (KMG-IV): sequencing the most valuable type-strain genomes for metagenomic binning, comparative biology and taxonomic classification.</title>
        <authorList>
            <person name="Goeker M."/>
        </authorList>
    </citation>
    <scope>NUCLEOTIDE SEQUENCE [LARGE SCALE GENOMIC DNA]</scope>
    <source>
        <strain evidence="7 8">DSM 103725</strain>
    </source>
</reference>
<comment type="caution">
    <text evidence="7">The sequence shown here is derived from an EMBL/GenBank/DDBJ whole genome shotgun (WGS) entry which is preliminary data.</text>
</comment>
<proteinExistence type="inferred from homology"/>
<dbReference type="InterPro" id="IPR001029">
    <property type="entry name" value="Flagellin_N"/>
</dbReference>
<dbReference type="GO" id="GO:0009288">
    <property type="term" value="C:bacterial-type flagellum"/>
    <property type="evidence" value="ECO:0007669"/>
    <property type="project" value="UniProtKB-SubCell"/>
</dbReference>
<evidence type="ECO:0000256" key="4">
    <source>
        <dbReference type="RuleBase" id="RU362073"/>
    </source>
</evidence>
<dbReference type="InterPro" id="IPR046358">
    <property type="entry name" value="Flagellin_C"/>
</dbReference>
<gene>
    <name evidence="7" type="ORF">HNQ40_002290</name>
</gene>
<feature type="domain" description="Flagellin N-terminal" evidence="5">
    <location>
        <begin position="4"/>
        <end position="142"/>
    </location>
</feature>
<dbReference type="InterPro" id="IPR042187">
    <property type="entry name" value="Flagellin_C_sub2"/>
</dbReference>
<keyword evidence="7" id="KW-0969">Cilium</keyword>